<feature type="chain" id="PRO_5038676660" description="Lipoprotein" evidence="2">
    <location>
        <begin position="19"/>
        <end position="177"/>
    </location>
</feature>
<dbReference type="OrthoDB" id="2428534at2"/>
<feature type="region of interest" description="Disordered" evidence="1">
    <location>
        <begin position="75"/>
        <end position="94"/>
    </location>
</feature>
<name>A0A2N5HBZ4_9BACI</name>
<keyword evidence="4" id="KW-1185">Reference proteome</keyword>
<organism evidence="3 4">
    <name type="scientific">Neobacillus cucumis</name>
    <dbReference type="NCBI Taxonomy" id="1740721"/>
    <lineage>
        <taxon>Bacteria</taxon>
        <taxon>Bacillati</taxon>
        <taxon>Bacillota</taxon>
        <taxon>Bacilli</taxon>
        <taxon>Bacillales</taxon>
        <taxon>Bacillaceae</taxon>
        <taxon>Neobacillus</taxon>
    </lineage>
</organism>
<dbReference type="RefSeq" id="WP_101649230.1">
    <property type="nucleotide sequence ID" value="NZ_PGVE01000064.1"/>
</dbReference>
<proteinExistence type="predicted"/>
<dbReference type="EMBL" id="PGVE01000064">
    <property type="protein sequence ID" value="PLS03038.1"/>
    <property type="molecule type" value="Genomic_DNA"/>
</dbReference>
<dbReference type="AlphaFoldDB" id="A0A2N5HBZ4"/>
<comment type="caution">
    <text evidence="3">The sequence shown here is derived from an EMBL/GenBank/DDBJ whole genome shotgun (WGS) entry which is preliminary data.</text>
</comment>
<feature type="signal peptide" evidence="2">
    <location>
        <begin position="1"/>
        <end position="18"/>
    </location>
</feature>
<dbReference type="Proteomes" id="UP000234950">
    <property type="component" value="Unassembled WGS sequence"/>
</dbReference>
<protein>
    <recommendedName>
        <fullName evidence="5">Lipoprotein</fullName>
    </recommendedName>
</protein>
<reference evidence="3 4" key="1">
    <citation type="submission" date="2017-11" db="EMBL/GenBank/DDBJ databases">
        <title>Comparitive Functional Genomics of Dry Heat Resistant strains isolated from the Viking Spacecraft.</title>
        <authorList>
            <person name="Seuylemezian A."/>
            <person name="Cooper K."/>
            <person name="Vaishampayan P."/>
        </authorList>
    </citation>
    <scope>NUCLEOTIDE SEQUENCE [LARGE SCALE GENOMIC DNA]</scope>
    <source>
        <strain evidence="3 4">V32-6</strain>
    </source>
</reference>
<evidence type="ECO:0008006" key="5">
    <source>
        <dbReference type="Google" id="ProtNLM"/>
    </source>
</evidence>
<evidence type="ECO:0000256" key="2">
    <source>
        <dbReference type="SAM" id="SignalP"/>
    </source>
</evidence>
<dbReference type="PROSITE" id="PS51257">
    <property type="entry name" value="PROKAR_LIPOPROTEIN"/>
    <property type="match status" value="1"/>
</dbReference>
<evidence type="ECO:0000256" key="1">
    <source>
        <dbReference type="SAM" id="MobiDB-lite"/>
    </source>
</evidence>
<accession>A0A2N5HBZ4</accession>
<evidence type="ECO:0000313" key="4">
    <source>
        <dbReference type="Proteomes" id="UP000234950"/>
    </source>
</evidence>
<keyword evidence="2" id="KW-0732">Signal</keyword>
<gene>
    <name evidence="3" type="ORF">CVD27_17820</name>
</gene>
<sequence length="177" mass="18943">MKKFLLSLSALTMAIGLAACSSNNESKTEKKEATKEAAAPKVDVKKELVKFYMKIGNKINAKDADLNSYIAKASKEDATPEEMPTAEEKAKASESAAAVAAELNSLKVPAELKDQKADLEAALKDYAASYQAKADDLKKDKPSLTAGDDIFAQGEEKLGKVFEAAKLFPPTLGKQVN</sequence>
<evidence type="ECO:0000313" key="3">
    <source>
        <dbReference type="EMBL" id="PLS03038.1"/>
    </source>
</evidence>